<dbReference type="InterPro" id="IPR043128">
    <property type="entry name" value="Rev_trsase/Diguanyl_cyclase"/>
</dbReference>
<dbReference type="GO" id="GO:0003964">
    <property type="term" value="F:RNA-directed DNA polymerase activity"/>
    <property type="evidence" value="ECO:0007669"/>
    <property type="project" value="UniProtKB-KW"/>
</dbReference>
<dbReference type="Pfam" id="PF17917">
    <property type="entry name" value="RT_RNaseH"/>
    <property type="match status" value="1"/>
</dbReference>
<keyword evidence="1" id="KW-0808">Transferase</keyword>
<keyword evidence="4" id="KW-0255">Endonuclease</keyword>
<protein>
    <recommendedName>
        <fullName evidence="7">Integrase catalytic domain-containing protein</fullName>
    </recommendedName>
</protein>
<dbReference type="InterPro" id="IPR036397">
    <property type="entry name" value="RNaseH_sf"/>
</dbReference>
<evidence type="ECO:0000256" key="4">
    <source>
        <dbReference type="ARBA" id="ARBA00022759"/>
    </source>
</evidence>
<dbReference type="GO" id="GO:0003676">
    <property type="term" value="F:nucleic acid binding"/>
    <property type="evidence" value="ECO:0007669"/>
    <property type="project" value="InterPro"/>
</dbReference>
<dbReference type="InterPro" id="IPR043502">
    <property type="entry name" value="DNA/RNA_pol_sf"/>
</dbReference>
<dbReference type="GO" id="GO:0015074">
    <property type="term" value="P:DNA integration"/>
    <property type="evidence" value="ECO:0007669"/>
    <property type="project" value="InterPro"/>
</dbReference>
<evidence type="ECO:0000256" key="2">
    <source>
        <dbReference type="ARBA" id="ARBA00022695"/>
    </source>
</evidence>
<accession>A0A6L2JY07</accession>
<dbReference type="Gene3D" id="3.30.70.270">
    <property type="match status" value="1"/>
</dbReference>
<dbReference type="GO" id="GO:0016787">
    <property type="term" value="F:hydrolase activity"/>
    <property type="evidence" value="ECO:0007669"/>
    <property type="project" value="UniProtKB-KW"/>
</dbReference>
<dbReference type="InterPro" id="IPR041373">
    <property type="entry name" value="RT_RNaseH"/>
</dbReference>
<name>A0A6L2JY07_TANCI</name>
<feature type="domain" description="Integrase catalytic" evidence="7">
    <location>
        <begin position="403"/>
        <end position="476"/>
    </location>
</feature>
<dbReference type="AlphaFoldDB" id="A0A6L2JY07"/>
<evidence type="ECO:0000256" key="1">
    <source>
        <dbReference type="ARBA" id="ARBA00022679"/>
    </source>
</evidence>
<dbReference type="PANTHER" id="PTHR48475">
    <property type="entry name" value="RIBONUCLEASE H"/>
    <property type="match status" value="1"/>
</dbReference>
<dbReference type="SUPFAM" id="SSF56672">
    <property type="entry name" value="DNA/RNA polymerases"/>
    <property type="match status" value="1"/>
</dbReference>
<keyword evidence="6" id="KW-0695">RNA-directed DNA polymerase</keyword>
<keyword evidence="2" id="KW-0548">Nucleotidyltransferase</keyword>
<comment type="caution">
    <text evidence="8">The sequence shown here is derived from an EMBL/GenBank/DDBJ whole genome shotgun (WGS) entry which is preliminary data.</text>
</comment>
<dbReference type="PANTHER" id="PTHR48475:SF1">
    <property type="entry name" value="RNASE H TYPE-1 DOMAIN-CONTAINING PROTEIN"/>
    <property type="match status" value="1"/>
</dbReference>
<evidence type="ECO:0000259" key="7">
    <source>
        <dbReference type="PROSITE" id="PS50994"/>
    </source>
</evidence>
<evidence type="ECO:0000313" key="8">
    <source>
        <dbReference type="EMBL" id="GEU41422.1"/>
    </source>
</evidence>
<keyword evidence="3" id="KW-0540">Nuclease</keyword>
<reference evidence="8" key="1">
    <citation type="journal article" date="2019" name="Sci. Rep.">
        <title>Draft genome of Tanacetum cinerariifolium, the natural source of mosquito coil.</title>
        <authorList>
            <person name="Yamashiro T."/>
            <person name="Shiraishi A."/>
            <person name="Satake H."/>
            <person name="Nakayama K."/>
        </authorList>
    </citation>
    <scope>NUCLEOTIDE SEQUENCE</scope>
</reference>
<dbReference type="InterPro" id="IPR012337">
    <property type="entry name" value="RNaseH-like_sf"/>
</dbReference>
<proteinExistence type="predicted"/>
<dbReference type="PROSITE" id="PS50994">
    <property type="entry name" value="INTEGRASE"/>
    <property type="match status" value="1"/>
</dbReference>
<gene>
    <name evidence="8" type="ORF">Tci_013400</name>
</gene>
<dbReference type="EMBL" id="BKCJ010001436">
    <property type="protein sequence ID" value="GEU41422.1"/>
    <property type="molecule type" value="Genomic_DNA"/>
</dbReference>
<keyword evidence="5" id="KW-0378">Hydrolase</keyword>
<dbReference type="InterPro" id="IPR001584">
    <property type="entry name" value="Integrase_cat-core"/>
</dbReference>
<dbReference type="SUPFAM" id="SSF53098">
    <property type="entry name" value="Ribonuclease H-like"/>
    <property type="match status" value="1"/>
</dbReference>
<evidence type="ECO:0000256" key="3">
    <source>
        <dbReference type="ARBA" id="ARBA00022722"/>
    </source>
</evidence>
<evidence type="ECO:0000256" key="6">
    <source>
        <dbReference type="ARBA" id="ARBA00022918"/>
    </source>
</evidence>
<evidence type="ECO:0000256" key="5">
    <source>
        <dbReference type="ARBA" id="ARBA00022801"/>
    </source>
</evidence>
<dbReference type="GO" id="GO:0004519">
    <property type="term" value="F:endonuclease activity"/>
    <property type="evidence" value="ECO:0007669"/>
    <property type="project" value="UniProtKB-KW"/>
</dbReference>
<dbReference type="Gene3D" id="3.30.420.10">
    <property type="entry name" value="Ribonuclease H-like superfamily/Ribonuclease H"/>
    <property type="match status" value="1"/>
</dbReference>
<organism evidence="8">
    <name type="scientific">Tanacetum cinerariifolium</name>
    <name type="common">Dalmatian daisy</name>
    <name type="synonym">Chrysanthemum cinerariifolium</name>
    <dbReference type="NCBI Taxonomy" id="118510"/>
    <lineage>
        <taxon>Eukaryota</taxon>
        <taxon>Viridiplantae</taxon>
        <taxon>Streptophyta</taxon>
        <taxon>Embryophyta</taxon>
        <taxon>Tracheophyta</taxon>
        <taxon>Spermatophyta</taxon>
        <taxon>Magnoliopsida</taxon>
        <taxon>eudicotyledons</taxon>
        <taxon>Gunneridae</taxon>
        <taxon>Pentapetalae</taxon>
        <taxon>asterids</taxon>
        <taxon>campanulids</taxon>
        <taxon>Asterales</taxon>
        <taxon>Asteraceae</taxon>
        <taxon>Asteroideae</taxon>
        <taxon>Anthemideae</taxon>
        <taxon>Anthemidinae</taxon>
        <taxon>Tanacetum</taxon>
    </lineage>
</organism>
<sequence>MMLADIAKTFDNLRKINMKLNQNKCSFGVEDGKFLGYMVTSKGIRANPKKTKILADLHSPRTLKEIQILTEKLAALNRKRKQCPIHYVSLTLKEAERNYAPMENLALSLVYITRKLRRYFKAYPVKVITDQPIKQILNKTEVAGKLEKYAVELGAYNVTFIPRNAVKGQGLADFITETPDEESPEWYFWTQEVTPERGDTKVWTLFTDEASSVKGSDAGLVLIGPSGVEHTYALCLTCDNTNNEVEYKALLASLRLQNVLSKLASIDFNHLTKEVLVKVLNELSTEAKDINTVVDEEGDNWMTPIIQCLEKGVWPKDKNEARSLQVKINQYAIEDGVLFKKSYLVPMLRCVGPLQANYVSREIHMGSCDMHSGPRVIVRKAIWQGYYWPTMHEDAKKEIQKFGLPRIIITDNATQFINDPFNSWCARLNIQQMNTAIAYPQANGLVERENKSLIEGIKTRLGREKDDWVDELPNVL</sequence>